<sequence>MYESGEHRELGASTLLESLGKVRFEPSGDVSDWRTMILGTLLEAGKEAARAWSERAARPAETPQGTERTAEELHELRERVLERNAQERLSVEQYKAEATWQAFERIPTLQPEGWAHATREQRAEALVHAAGDAERVWSVPLGGVTFERMPAQGLCEHTSEGAVITLHSSLLELDHPKEAVKTLVHEFEHAYQWAYVEGARQAGQDALRQGWDVTTAATWARADAEYSDRWHRYANNALEHGANLRAAAAVERLYLRSVPS</sequence>
<evidence type="ECO:0000313" key="2">
    <source>
        <dbReference type="Proteomes" id="UP000248326"/>
    </source>
</evidence>
<keyword evidence="2" id="KW-1185">Reference proteome</keyword>
<accession>A0A318S4K9</accession>
<name>A0A318S4K9_9DEIO</name>
<evidence type="ECO:0000313" key="1">
    <source>
        <dbReference type="EMBL" id="PYE51998.1"/>
    </source>
</evidence>
<dbReference type="AlphaFoldDB" id="A0A318S4K9"/>
<reference evidence="1 2" key="1">
    <citation type="submission" date="2018-06" db="EMBL/GenBank/DDBJ databases">
        <title>Genomic Encyclopedia of Type Strains, Phase IV (KMG-IV): sequencing the most valuable type-strain genomes for metagenomic binning, comparative biology and taxonomic classification.</title>
        <authorList>
            <person name="Goeker M."/>
        </authorList>
    </citation>
    <scope>NUCLEOTIDE SEQUENCE [LARGE SCALE GENOMIC DNA]</scope>
    <source>
        <strain evidence="1 2">DSM 18048</strain>
    </source>
</reference>
<proteinExistence type="predicted"/>
<dbReference type="EMBL" id="QJSX01000013">
    <property type="protein sequence ID" value="PYE51998.1"/>
    <property type="molecule type" value="Genomic_DNA"/>
</dbReference>
<dbReference type="RefSeq" id="WP_110887766.1">
    <property type="nucleotide sequence ID" value="NZ_QJSX01000013.1"/>
</dbReference>
<comment type="caution">
    <text evidence="1">The sequence shown here is derived from an EMBL/GenBank/DDBJ whole genome shotgun (WGS) entry which is preliminary data.</text>
</comment>
<gene>
    <name evidence="1" type="ORF">DES52_11344</name>
</gene>
<protein>
    <recommendedName>
        <fullName evidence="3">SprT-like family protein</fullName>
    </recommendedName>
</protein>
<dbReference type="Proteomes" id="UP000248326">
    <property type="component" value="Unassembled WGS sequence"/>
</dbReference>
<organism evidence="1 2">
    <name type="scientific">Deinococcus yavapaiensis KR-236</name>
    <dbReference type="NCBI Taxonomy" id="694435"/>
    <lineage>
        <taxon>Bacteria</taxon>
        <taxon>Thermotogati</taxon>
        <taxon>Deinococcota</taxon>
        <taxon>Deinococci</taxon>
        <taxon>Deinococcales</taxon>
        <taxon>Deinococcaceae</taxon>
        <taxon>Deinococcus</taxon>
    </lineage>
</organism>
<evidence type="ECO:0008006" key="3">
    <source>
        <dbReference type="Google" id="ProtNLM"/>
    </source>
</evidence>